<dbReference type="AlphaFoldDB" id="A0A271KEV0"/>
<dbReference type="SUPFAM" id="SSF53335">
    <property type="entry name" value="S-adenosyl-L-methionine-dependent methyltransferases"/>
    <property type="match status" value="1"/>
</dbReference>
<dbReference type="OrthoDB" id="561165at2"/>
<organism evidence="1 2">
    <name type="scientific">Mesorhizobium wenxiniae</name>
    <dbReference type="NCBI Taxonomy" id="2014805"/>
    <lineage>
        <taxon>Bacteria</taxon>
        <taxon>Pseudomonadati</taxon>
        <taxon>Pseudomonadota</taxon>
        <taxon>Alphaproteobacteria</taxon>
        <taxon>Hyphomicrobiales</taxon>
        <taxon>Phyllobacteriaceae</taxon>
        <taxon>Mesorhizobium</taxon>
    </lineage>
</organism>
<evidence type="ECO:0000313" key="2">
    <source>
        <dbReference type="Proteomes" id="UP000215931"/>
    </source>
</evidence>
<evidence type="ECO:0008006" key="3">
    <source>
        <dbReference type="Google" id="ProtNLM"/>
    </source>
</evidence>
<dbReference type="Gene3D" id="3.40.50.150">
    <property type="entry name" value="Vaccinia Virus protein VP39"/>
    <property type="match status" value="1"/>
</dbReference>
<dbReference type="RefSeq" id="WP_133116173.1">
    <property type="nucleotide sequence ID" value="NZ_NPKH01000023.1"/>
</dbReference>
<reference evidence="1 2" key="1">
    <citation type="submission" date="2017-08" db="EMBL/GenBank/DDBJ databases">
        <title>Mesorhizobium wenxinae sp. nov., a novel rhizobial species isolated from root nodules of chickpea (Cicer arietinum L.).</title>
        <authorList>
            <person name="Zhang J."/>
        </authorList>
    </citation>
    <scope>NUCLEOTIDE SEQUENCE [LARGE SCALE GENOMIC DNA]</scope>
    <source>
        <strain evidence="2">WYCCWR 10019</strain>
    </source>
</reference>
<dbReference type="InterPro" id="IPR029063">
    <property type="entry name" value="SAM-dependent_MTases_sf"/>
</dbReference>
<protein>
    <recommendedName>
        <fullName evidence="3">Methyltransferase domain-containing protein</fullName>
    </recommendedName>
</protein>
<gene>
    <name evidence="1" type="ORF">CIT31_16640</name>
</gene>
<sequence>MSYRYYDAGPSASGQKVMLATTVYDSPDASYVFSIARSREALTAVGIQSAYYLLQGNCHVDDGRNAVVGDFLKSDCTDLVFLDADVSWEPDALVTLCQIDRDLVGGVYPYRRESEEENMPVRMLAGVNDVDEDGLLEVEGLPTGFMKIKRHLLETMAATAKHFLKNDGLHPVLFERDYFGGGRRGGDIRFCMVWREMGGKVFAAPELKLGHCGKAVLKDTLGASLRRRNGTSLPWLVERIQARDAKLATFEEVFKALGNKWSAAPDVLQLAVGLARSSDGPVLEIGSGLSTIAMAATGAKIWCVEHDPHYAEKLEQMAAVAGVSSNIVLVTADLKDGWYDLTDELPEAFGLAFVDGPPRKLGDRLKFFERLGDRCKVILYDDASDVMIGPRVMDWARAQGREVQKDGRAGVILPKG</sequence>
<proteinExistence type="predicted"/>
<dbReference type="InterPro" id="IPR029044">
    <property type="entry name" value="Nucleotide-diphossugar_trans"/>
</dbReference>
<accession>A0A271KEV0</accession>
<keyword evidence="2" id="KW-1185">Reference proteome</keyword>
<evidence type="ECO:0000313" key="1">
    <source>
        <dbReference type="EMBL" id="PAP93994.1"/>
    </source>
</evidence>
<name>A0A271KEV0_9HYPH</name>
<dbReference type="Gene3D" id="3.90.550.40">
    <property type="match status" value="1"/>
</dbReference>
<dbReference type="Proteomes" id="UP000215931">
    <property type="component" value="Unassembled WGS sequence"/>
</dbReference>
<dbReference type="SUPFAM" id="SSF53448">
    <property type="entry name" value="Nucleotide-diphospho-sugar transferases"/>
    <property type="match status" value="1"/>
</dbReference>
<comment type="caution">
    <text evidence="1">The sequence shown here is derived from an EMBL/GenBank/DDBJ whole genome shotgun (WGS) entry which is preliminary data.</text>
</comment>
<dbReference type="EMBL" id="NPKH01000023">
    <property type="protein sequence ID" value="PAP93994.1"/>
    <property type="molecule type" value="Genomic_DNA"/>
</dbReference>